<reference evidence="2" key="1">
    <citation type="journal article" date="2020" name="Ecol. Evol.">
        <title>Genome structure and content of the rice root-knot nematode (Meloidogyne graminicola).</title>
        <authorList>
            <person name="Phan N.T."/>
            <person name="Danchin E.G.J."/>
            <person name="Klopp C."/>
            <person name="Perfus-Barbeoch L."/>
            <person name="Kozlowski D.K."/>
            <person name="Koutsovoulos G.D."/>
            <person name="Lopez-Roques C."/>
            <person name="Bouchez O."/>
            <person name="Zahm M."/>
            <person name="Besnard G."/>
            <person name="Bellafiore S."/>
        </authorList>
    </citation>
    <scope>NUCLEOTIDE SEQUENCE</scope>
    <source>
        <strain evidence="2">VN-18</strain>
    </source>
</reference>
<evidence type="ECO:0000313" key="3">
    <source>
        <dbReference type="Proteomes" id="UP000605970"/>
    </source>
</evidence>
<gene>
    <name evidence="2" type="ORF">Mgra_00001989</name>
</gene>
<dbReference type="SUPFAM" id="SSF81321">
    <property type="entry name" value="Family A G protein-coupled receptor-like"/>
    <property type="match status" value="1"/>
</dbReference>
<evidence type="ECO:0000256" key="1">
    <source>
        <dbReference type="SAM" id="Phobius"/>
    </source>
</evidence>
<name>A0A8S9ZY56_9BILA</name>
<sequence>MPLNDSIIINKVFRSLNSSSVHWFNKCLSNRSLRLTTTDLDDFFLRYIFPFQFFVGIIGNGLNLYVLLSSEMRNKANDMLAAVSLSDLAFFFVMLPHSLALFLSNNIHFLYPYLLHKQGLSAIANWLSAISSMFLI</sequence>
<dbReference type="Gene3D" id="1.20.1070.10">
    <property type="entry name" value="Rhodopsin 7-helix transmembrane proteins"/>
    <property type="match status" value="1"/>
</dbReference>
<dbReference type="AlphaFoldDB" id="A0A8S9ZY56"/>
<keyword evidence="1" id="KW-0812">Transmembrane</keyword>
<keyword evidence="1" id="KW-0472">Membrane</keyword>
<dbReference type="PANTHER" id="PTHR46895:SF6">
    <property type="entry name" value="G-PROTEIN COUPLED RECEPTORS FAMILY 1 PROFILE DOMAIN-CONTAINING PROTEIN"/>
    <property type="match status" value="1"/>
</dbReference>
<dbReference type="PANTHER" id="PTHR46895">
    <property type="entry name" value="PROTEIN CBG20548-RELATED"/>
    <property type="match status" value="1"/>
</dbReference>
<dbReference type="OrthoDB" id="10011262at2759"/>
<accession>A0A8S9ZY56</accession>
<comment type="caution">
    <text evidence="2">The sequence shown here is derived from an EMBL/GenBank/DDBJ whole genome shotgun (WGS) entry which is preliminary data.</text>
</comment>
<organism evidence="2 3">
    <name type="scientific">Meloidogyne graminicola</name>
    <dbReference type="NCBI Taxonomy" id="189291"/>
    <lineage>
        <taxon>Eukaryota</taxon>
        <taxon>Metazoa</taxon>
        <taxon>Ecdysozoa</taxon>
        <taxon>Nematoda</taxon>
        <taxon>Chromadorea</taxon>
        <taxon>Rhabditida</taxon>
        <taxon>Tylenchina</taxon>
        <taxon>Tylenchomorpha</taxon>
        <taxon>Tylenchoidea</taxon>
        <taxon>Meloidogynidae</taxon>
        <taxon>Meloidogyninae</taxon>
        <taxon>Meloidogyne</taxon>
    </lineage>
</organism>
<evidence type="ECO:0000313" key="2">
    <source>
        <dbReference type="EMBL" id="KAF7638611.1"/>
    </source>
</evidence>
<keyword evidence="3" id="KW-1185">Reference proteome</keyword>
<proteinExistence type="predicted"/>
<feature type="transmembrane region" description="Helical" evidence="1">
    <location>
        <begin position="47"/>
        <end position="68"/>
    </location>
</feature>
<dbReference type="EMBL" id="JABEBT010000011">
    <property type="protein sequence ID" value="KAF7638611.1"/>
    <property type="molecule type" value="Genomic_DNA"/>
</dbReference>
<protein>
    <submittedName>
        <fullName evidence="2">G_PROTEIN_RECEP_F1_2 domain-containing protein</fullName>
    </submittedName>
</protein>
<keyword evidence="1" id="KW-1133">Transmembrane helix</keyword>
<feature type="transmembrane region" description="Helical" evidence="1">
    <location>
        <begin position="80"/>
        <end position="103"/>
    </location>
</feature>
<dbReference type="Proteomes" id="UP000605970">
    <property type="component" value="Unassembled WGS sequence"/>
</dbReference>